<name>A0A8J2S8V2_9CRUS</name>
<dbReference type="Proteomes" id="UP000789390">
    <property type="component" value="Unassembled WGS sequence"/>
</dbReference>
<evidence type="ECO:0000313" key="1">
    <source>
        <dbReference type="EMBL" id="CAH0112872.1"/>
    </source>
</evidence>
<sequence>MDDEPSSTRTELYNCRQQGCVEYCMVPSVVLKIRKSQQPVQLIKFFESHPWISSAVPKLDIHPHVEMEYKGGSDPVEYLIAAVSSNDDDDINFVSE</sequence>
<proteinExistence type="predicted"/>
<protein>
    <submittedName>
        <fullName evidence="1">Uncharacterized protein</fullName>
    </submittedName>
</protein>
<accession>A0A8J2S8V2</accession>
<keyword evidence="2" id="KW-1185">Reference proteome</keyword>
<dbReference type="AlphaFoldDB" id="A0A8J2S8V2"/>
<comment type="caution">
    <text evidence="1">The sequence shown here is derived from an EMBL/GenBank/DDBJ whole genome shotgun (WGS) entry which is preliminary data.</text>
</comment>
<organism evidence="1 2">
    <name type="scientific">Daphnia galeata</name>
    <dbReference type="NCBI Taxonomy" id="27404"/>
    <lineage>
        <taxon>Eukaryota</taxon>
        <taxon>Metazoa</taxon>
        <taxon>Ecdysozoa</taxon>
        <taxon>Arthropoda</taxon>
        <taxon>Crustacea</taxon>
        <taxon>Branchiopoda</taxon>
        <taxon>Diplostraca</taxon>
        <taxon>Cladocera</taxon>
        <taxon>Anomopoda</taxon>
        <taxon>Daphniidae</taxon>
        <taxon>Daphnia</taxon>
    </lineage>
</organism>
<gene>
    <name evidence="1" type="ORF">DGAL_LOCUS16668</name>
</gene>
<evidence type="ECO:0000313" key="2">
    <source>
        <dbReference type="Proteomes" id="UP000789390"/>
    </source>
</evidence>
<dbReference type="EMBL" id="CAKKLH010000332">
    <property type="protein sequence ID" value="CAH0112872.1"/>
    <property type="molecule type" value="Genomic_DNA"/>
</dbReference>
<reference evidence="1" key="1">
    <citation type="submission" date="2021-11" db="EMBL/GenBank/DDBJ databases">
        <authorList>
            <person name="Schell T."/>
        </authorList>
    </citation>
    <scope>NUCLEOTIDE SEQUENCE</scope>
    <source>
        <strain evidence="1">M5</strain>
    </source>
</reference>